<evidence type="ECO:0000313" key="2">
    <source>
        <dbReference type="Proteomes" id="UP000020595"/>
    </source>
</evidence>
<proteinExistence type="predicted"/>
<dbReference type="PATRIC" id="fig|1310613.3.peg.3818"/>
<dbReference type="RefSeq" id="WP_032051844.1">
    <property type="nucleotide sequence ID" value="NZ_JEWH01000087.1"/>
</dbReference>
<accession>A0A009IIC4</accession>
<comment type="caution">
    <text evidence="1">The sequence shown here is derived from an EMBL/GenBank/DDBJ whole genome shotgun (WGS) entry which is preliminary data.</text>
</comment>
<protein>
    <submittedName>
        <fullName evidence="1">Uncharacterized protein</fullName>
    </submittedName>
</protein>
<evidence type="ECO:0000313" key="1">
    <source>
        <dbReference type="EMBL" id="EXB03538.1"/>
    </source>
</evidence>
<dbReference type="AlphaFoldDB" id="A0A009IIC4"/>
<reference evidence="1 2" key="1">
    <citation type="submission" date="2014-02" db="EMBL/GenBank/DDBJ databases">
        <title>Comparative genomics and transcriptomics to identify genetic mechanisms underlying the emergence of carbapenem resistant Acinetobacter baumannii (CRAb).</title>
        <authorList>
            <person name="Harris A.D."/>
            <person name="Johnson K.J."/>
            <person name="George J."/>
            <person name="Shefchek K."/>
            <person name="Daugherty S.C."/>
            <person name="Parankush S."/>
            <person name="Sadzewicz L."/>
            <person name="Tallon L."/>
            <person name="Sengamalay N."/>
            <person name="Hazen T.H."/>
            <person name="Rasko D.A."/>
        </authorList>
    </citation>
    <scope>NUCLEOTIDE SEQUENCE [LARGE SCALE GENOMIC DNA]</scope>
    <source>
        <strain evidence="1 2">1295743</strain>
    </source>
</reference>
<dbReference type="EMBL" id="JEWH01000087">
    <property type="protein sequence ID" value="EXB03538.1"/>
    <property type="molecule type" value="Genomic_DNA"/>
</dbReference>
<organism evidence="1 2">
    <name type="scientific">Acinetobacter baumannii (strain 1295743)</name>
    <dbReference type="NCBI Taxonomy" id="1310613"/>
    <lineage>
        <taxon>Bacteria</taxon>
        <taxon>Pseudomonadati</taxon>
        <taxon>Pseudomonadota</taxon>
        <taxon>Gammaproteobacteria</taxon>
        <taxon>Moraxellales</taxon>
        <taxon>Moraxellaceae</taxon>
        <taxon>Acinetobacter</taxon>
        <taxon>Acinetobacter calcoaceticus/baumannii complex</taxon>
    </lineage>
</organism>
<name>A0A009IIC4_ACIB9</name>
<gene>
    <name evidence="1" type="ORF">J512_3991</name>
</gene>
<dbReference type="Proteomes" id="UP000020595">
    <property type="component" value="Unassembled WGS sequence"/>
</dbReference>
<sequence length="121" mass="14008">MPKYLLLAEKISKNIKQDSSNNYLENLNNLIIEIKKAITGTELKFLYNFLDFSGSLLNLQDEVLLKFDSSLIPSYKNEEEFISWLADFIDRITIDTSKGDYPIKKNLANLSSIAEKLIYRH</sequence>